<dbReference type="GO" id="GO:0003677">
    <property type="term" value="F:DNA binding"/>
    <property type="evidence" value="ECO:0007669"/>
    <property type="project" value="InterPro"/>
</dbReference>
<protein>
    <recommendedName>
        <fullName evidence="1">Transposase Tc1-like domain-containing protein</fullName>
    </recommendedName>
</protein>
<evidence type="ECO:0000313" key="3">
    <source>
        <dbReference type="Proteomes" id="UP000717996"/>
    </source>
</evidence>
<reference evidence="2" key="1">
    <citation type="journal article" date="2020" name="Microb. Genom.">
        <title>Genetic diversity of clinical and environmental Mucorales isolates obtained from an investigation of mucormycosis cases among solid organ transplant recipients.</title>
        <authorList>
            <person name="Nguyen M.H."/>
            <person name="Kaul D."/>
            <person name="Muto C."/>
            <person name="Cheng S.J."/>
            <person name="Richter R.A."/>
            <person name="Bruno V.M."/>
            <person name="Liu G."/>
            <person name="Beyhan S."/>
            <person name="Sundermann A.J."/>
            <person name="Mounaud S."/>
            <person name="Pasculle A.W."/>
            <person name="Nierman W.C."/>
            <person name="Driscoll E."/>
            <person name="Cumbie R."/>
            <person name="Clancy C.J."/>
            <person name="Dupont C.L."/>
        </authorList>
    </citation>
    <scope>NUCLEOTIDE SEQUENCE</scope>
    <source>
        <strain evidence="2">GL16</strain>
    </source>
</reference>
<sequence>MSAQISKDCTRPLIISEDQTKEKIADLVGLNKSAVQNIKAKIDDYGSPLPHRQIGRPLKINERTKRHLNRIIREDPFASFKEINVELTKLDVFVSIEILRSYVDRLDFKSYRAAHKPRLTARHRKNRLRRAKEHLNWSEDQWRSVVWSDELRFCVEGSKRGKRVLRKEGECYDERNIISTVKWDGGGAMAWGCFLGGGFGPLDITDTSSVDQETYINIYANRFHPWFANVTAHQKRNFIFQEDGASCHTGGGLCKRYDARRFRAGYLTYLDAKYSNRCK</sequence>
<organism evidence="2 3">
    <name type="scientific">Rhizopus oryzae</name>
    <name type="common">Mucormycosis agent</name>
    <name type="synonym">Rhizopus arrhizus var. delemar</name>
    <dbReference type="NCBI Taxonomy" id="64495"/>
    <lineage>
        <taxon>Eukaryota</taxon>
        <taxon>Fungi</taxon>
        <taxon>Fungi incertae sedis</taxon>
        <taxon>Mucoromycota</taxon>
        <taxon>Mucoromycotina</taxon>
        <taxon>Mucoromycetes</taxon>
        <taxon>Mucorales</taxon>
        <taxon>Mucorineae</taxon>
        <taxon>Rhizopodaceae</taxon>
        <taxon>Rhizopus</taxon>
    </lineage>
</organism>
<dbReference type="Gene3D" id="3.30.420.10">
    <property type="entry name" value="Ribonuclease H-like superfamily/Ribonuclease H"/>
    <property type="match status" value="1"/>
</dbReference>
<feature type="domain" description="Transposase Tc1-like" evidence="1">
    <location>
        <begin position="65"/>
        <end position="136"/>
    </location>
</feature>
<comment type="caution">
    <text evidence="2">The sequence shown here is derived from an EMBL/GenBank/DDBJ whole genome shotgun (WGS) entry which is preliminary data.</text>
</comment>
<dbReference type="EMBL" id="JAANIT010004023">
    <property type="protein sequence ID" value="KAG1533196.1"/>
    <property type="molecule type" value="Genomic_DNA"/>
</dbReference>
<dbReference type="AlphaFoldDB" id="A0A9P6XVP2"/>
<dbReference type="Pfam" id="PF01498">
    <property type="entry name" value="HTH_Tnp_Tc3_2"/>
    <property type="match status" value="1"/>
</dbReference>
<gene>
    <name evidence="2" type="ORF">G6F51_012741</name>
</gene>
<dbReference type="InterPro" id="IPR002492">
    <property type="entry name" value="Transposase_Tc1-like"/>
</dbReference>
<dbReference type="InterPro" id="IPR036397">
    <property type="entry name" value="RNaseH_sf"/>
</dbReference>
<accession>A0A9P6XVP2</accession>
<dbReference type="GO" id="GO:0006313">
    <property type="term" value="P:DNA transposition"/>
    <property type="evidence" value="ECO:0007669"/>
    <property type="project" value="InterPro"/>
</dbReference>
<name>A0A9P6XVP2_RHIOR</name>
<dbReference type="GO" id="GO:0015074">
    <property type="term" value="P:DNA integration"/>
    <property type="evidence" value="ECO:0007669"/>
    <property type="project" value="InterPro"/>
</dbReference>
<evidence type="ECO:0000313" key="2">
    <source>
        <dbReference type="EMBL" id="KAG1533196.1"/>
    </source>
</evidence>
<dbReference type="Proteomes" id="UP000717996">
    <property type="component" value="Unassembled WGS sequence"/>
</dbReference>
<evidence type="ECO:0000259" key="1">
    <source>
        <dbReference type="Pfam" id="PF01498"/>
    </source>
</evidence>
<proteinExistence type="predicted"/>